<gene>
    <name evidence="3" type="ORF">B296_00058612</name>
</gene>
<proteinExistence type="predicted"/>
<feature type="transmembrane region" description="Helical" evidence="2">
    <location>
        <begin position="172"/>
        <end position="196"/>
    </location>
</feature>
<dbReference type="AlphaFoldDB" id="A0A426X744"/>
<sequence>MEPSLQSTITHRQPLVRPPPPPPPPSSPPTYTFTTDSRGTPSVRLQFSATATEPCPYASVWPASATSVTWLSRPSNSQAVVQVSTTTATIGPPPLPSVDAAPPSYVPAIITSYASATVCPQAPSSTRLPPQISSATSLRLSASTNSHAASSTAAAAATIQDHPGAFSAAASLSLLAAAAATIQLVMCLNACISILVKVYPLYRMMQCRL</sequence>
<reference evidence="3 4" key="1">
    <citation type="journal article" date="2014" name="Agronomy (Basel)">
        <title>A Draft Genome Sequence for Ensete ventricosum, the Drought-Tolerant Tree Against Hunger.</title>
        <authorList>
            <person name="Harrison J."/>
            <person name="Moore K.A."/>
            <person name="Paszkiewicz K."/>
            <person name="Jones T."/>
            <person name="Grant M."/>
            <person name="Ambacheew D."/>
            <person name="Muzemil S."/>
            <person name="Studholme D.J."/>
        </authorList>
    </citation>
    <scope>NUCLEOTIDE SEQUENCE [LARGE SCALE GENOMIC DNA]</scope>
</reference>
<keyword evidence="2" id="KW-1133">Transmembrane helix</keyword>
<feature type="region of interest" description="Disordered" evidence="1">
    <location>
        <begin position="1"/>
        <end position="40"/>
    </location>
</feature>
<evidence type="ECO:0000256" key="1">
    <source>
        <dbReference type="SAM" id="MobiDB-lite"/>
    </source>
</evidence>
<dbReference type="Proteomes" id="UP000287651">
    <property type="component" value="Unassembled WGS sequence"/>
</dbReference>
<name>A0A426X744_ENSVE</name>
<dbReference type="EMBL" id="AMZH03025241">
    <property type="protein sequence ID" value="RRT35302.1"/>
    <property type="molecule type" value="Genomic_DNA"/>
</dbReference>
<comment type="caution">
    <text evidence="3">The sequence shown here is derived from an EMBL/GenBank/DDBJ whole genome shotgun (WGS) entry which is preliminary data.</text>
</comment>
<feature type="compositionally biased region" description="Polar residues" evidence="1">
    <location>
        <begin position="1"/>
        <end position="11"/>
    </location>
</feature>
<keyword evidence="2" id="KW-0812">Transmembrane</keyword>
<feature type="compositionally biased region" description="Pro residues" evidence="1">
    <location>
        <begin position="16"/>
        <end position="28"/>
    </location>
</feature>
<feature type="compositionally biased region" description="Polar residues" evidence="1">
    <location>
        <begin position="30"/>
        <end position="40"/>
    </location>
</feature>
<organism evidence="3 4">
    <name type="scientific">Ensete ventricosum</name>
    <name type="common">Abyssinian banana</name>
    <name type="synonym">Musa ensete</name>
    <dbReference type="NCBI Taxonomy" id="4639"/>
    <lineage>
        <taxon>Eukaryota</taxon>
        <taxon>Viridiplantae</taxon>
        <taxon>Streptophyta</taxon>
        <taxon>Embryophyta</taxon>
        <taxon>Tracheophyta</taxon>
        <taxon>Spermatophyta</taxon>
        <taxon>Magnoliopsida</taxon>
        <taxon>Liliopsida</taxon>
        <taxon>Zingiberales</taxon>
        <taxon>Musaceae</taxon>
        <taxon>Ensete</taxon>
    </lineage>
</organism>
<keyword evidence="2" id="KW-0472">Membrane</keyword>
<protein>
    <submittedName>
        <fullName evidence="3">Uncharacterized protein</fullName>
    </submittedName>
</protein>
<evidence type="ECO:0000256" key="2">
    <source>
        <dbReference type="SAM" id="Phobius"/>
    </source>
</evidence>
<evidence type="ECO:0000313" key="3">
    <source>
        <dbReference type="EMBL" id="RRT35302.1"/>
    </source>
</evidence>
<accession>A0A426X744</accession>
<evidence type="ECO:0000313" key="4">
    <source>
        <dbReference type="Proteomes" id="UP000287651"/>
    </source>
</evidence>